<dbReference type="Gene3D" id="3.40.50.2300">
    <property type="match status" value="1"/>
</dbReference>
<dbReference type="EMBL" id="FWFR01000001">
    <property type="protein sequence ID" value="SLN18633.1"/>
    <property type="molecule type" value="Genomic_DNA"/>
</dbReference>
<evidence type="ECO:0000256" key="1">
    <source>
        <dbReference type="ARBA" id="ARBA00022553"/>
    </source>
</evidence>
<dbReference type="InterPro" id="IPR001789">
    <property type="entry name" value="Sig_transdc_resp-reg_receiver"/>
</dbReference>
<sequence length="123" mass="14015">MPRLLVMDDEPDFGDFVRRVAESLDFSVLVISDPRKFEETYLEFEPDMIVLDIVMPERDGIEIIDWLIKRRNQARVLIVTGYNPAYARSAELLGKSRGIFEVSTLSKPMHVADLKSALKSAEA</sequence>
<accession>A0A1Y5RIV5</accession>
<dbReference type="CDD" id="cd00156">
    <property type="entry name" value="REC"/>
    <property type="match status" value="1"/>
</dbReference>
<reference evidence="4 5" key="1">
    <citation type="submission" date="2017-03" db="EMBL/GenBank/DDBJ databases">
        <authorList>
            <person name="Afonso C.L."/>
            <person name="Miller P.J."/>
            <person name="Scott M.A."/>
            <person name="Spackman E."/>
            <person name="Goraichik I."/>
            <person name="Dimitrov K.M."/>
            <person name="Suarez D.L."/>
            <person name="Swayne D.E."/>
        </authorList>
    </citation>
    <scope>NUCLEOTIDE SEQUENCE [LARGE SCALE GENOMIC DNA]</scope>
    <source>
        <strain evidence="4 5">CECT 7691</strain>
    </source>
</reference>
<dbReference type="InterPro" id="IPR011006">
    <property type="entry name" value="CheY-like_superfamily"/>
</dbReference>
<evidence type="ECO:0000256" key="2">
    <source>
        <dbReference type="PROSITE-ProRule" id="PRU00169"/>
    </source>
</evidence>
<evidence type="ECO:0000259" key="3">
    <source>
        <dbReference type="PROSITE" id="PS50110"/>
    </source>
</evidence>
<evidence type="ECO:0000313" key="4">
    <source>
        <dbReference type="EMBL" id="SLN18633.1"/>
    </source>
</evidence>
<organism evidence="4 5">
    <name type="scientific">Oceanibacterium hippocampi</name>
    <dbReference type="NCBI Taxonomy" id="745714"/>
    <lineage>
        <taxon>Bacteria</taxon>
        <taxon>Pseudomonadati</taxon>
        <taxon>Pseudomonadota</taxon>
        <taxon>Alphaproteobacteria</taxon>
        <taxon>Sneathiellales</taxon>
        <taxon>Sneathiellaceae</taxon>
        <taxon>Oceanibacterium</taxon>
    </lineage>
</organism>
<gene>
    <name evidence="4" type="ORF">OCH7691_00402</name>
</gene>
<dbReference type="OrthoDB" id="7578420at2"/>
<evidence type="ECO:0000313" key="5">
    <source>
        <dbReference type="Proteomes" id="UP000193200"/>
    </source>
</evidence>
<keyword evidence="1 2" id="KW-0597">Phosphoprotein</keyword>
<dbReference type="GO" id="GO:0000160">
    <property type="term" value="P:phosphorelay signal transduction system"/>
    <property type="evidence" value="ECO:0007669"/>
    <property type="project" value="InterPro"/>
</dbReference>
<dbReference type="PROSITE" id="PS50110">
    <property type="entry name" value="RESPONSE_REGULATORY"/>
    <property type="match status" value="1"/>
</dbReference>
<dbReference type="PANTHER" id="PTHR44591:SF3">
    <property type="entry name" value="RESPONSE REGULATORY DOMAIN-CONTAINING PROTEIN"/>
    <property type="match status" value="1"/>
</dbReference>
<dbReference type="InParanoid" id="A0A1Y5RIV5"/>
<dbReference type="Pfam" id="PF00072">
    <property type="entry name" value="Response_reg"/>
    <property type="match status" value="1"/>
</dbReference>
<dbReference type="PANTHER" id="PTHR44591">
    <property type="entry name" value="STRESS RESPONSE REGULATOR PROTEIN 1"/>
    <property type="match status" value="1"/>
</dbReference>
<dbReference type="RefSeq" id="WP_085881743.1">
    <property type="nucleotide sequence ID" value="NZ_FWFR01000001.1"/>
</dbReference>
<feature type="domain" description="Response regulatory" evidence="3">
    <location>
        <begin position="3"/>
        <end position="122"/>
    </location>
</feature>
<dbReference type="SUPFAM" id="SSF52172">
    <property type="entry name" value="CheY-like"/>
    <property type="match status" value="1"/>
</dbReference>
<protein>
    <submittedName>
        <fullName evidence="4">Response regulator of RpoS</fullName>
    </submittedName>
</protein>
<feature type="modified residue" description="4-aspartylphosphate" evidence="2">
    <location>
        <position position="52"/>
    </location>
</feature>
<keyword evidence="5" id="KW-1185">Reference proteome</keyword>
<dbReference type="InterPro" id="IPR050595">
    <property type="entry name" value="Bact_response_regulator"/>
</dbReference>
<proteinExistence type="predicted"/>
<name>A0A1Y5RIV5_9PROT</name>
<dbReference type="SMART" id="SM00448">
    <property type="entry name" value="REC"/>
    <property type="match status" value="1"/>
</dbReference>
<dbReference type="Proteomes" id="UP000193200">
    <property type="component" value="Unassembled WGS sequence"/>
</dbReference>
<dbReference type="AlphaFoldDB" id="A0A1Y5RIV5"/>